<evidence type="ECO:0000313" key="2">
    <source>
        <dbReference type="EMBL" id="CAI8031763.1"/>
    </source>
</evidence>
<dbReference type="AlphaFoldDB" id="A0AA35WS37"/>
<dbReference type="SUPFAM" id="SSF56672">
    <property type="entry name" value="DNA/RNA polymerases"/>
    <property type="match status" value="1"/>
</dbReference>
<keyword evidence="2" id="KW-0695">RNA-directed DNA polymerase</keyword>
<reference evidence="2" key="1">
    <citation type="submission" date="2023-03" db="EMBL/GenBank/DDBJ databases">
        <authorList>
            <person name="Steffen K."/>
            <person name="Cardenas P."/>
        </authorList>
    </citation>
    <scope>NUCLEOTIDE SEQUENCE</scope>
</reference>
<dbReference type="InterPro" id="IPR043502">
    <property type="entry name" value="DNA/RNA_pol_sf"/>
</dbReference>
<dbReference type="PANTHER" id="PTHR47027">
    <property type="entry name" value="REVERSE TRANSCRIPTASE DOMAIN-CONTAINING PROTEIN"/>
    <property type="match status" value="1"/>
</dbReference>
<dbReference type="Gene3D" id="3.30.70.270">
    <property type="match status" value="1"/>
</dbReference>
<protein>
    <submittedName>
        <fullName evidence="2">RNA-directed DNA polymerase from mobile element jockey</fullName>
    </submittedName>
</protein>
<dbReference type="InterPro" id="IPR043128">
    <property type="entry name" value="Rev_trsase/Diguanyl_cyclase"/>
</dbReference>
<dbReference type="InterPro" id="IPR000477">
    <property type="entry name" value="RT_dom"/>
</dbReference>
<dbReference type="Pfam" id="PF00078">
    <property type="entry name" value="RVT_1"/>
    <property type="match status" value="1"/>
</dbReference>
<gene>
    <name evidence="2" type="ORF">GBAR_LOCUS18003</name>
</gene>
<keyword evidence="3" id="KW-1185">Reference proteome</keyword>
<keyword evidence="2" id="KW-0548">Nucleotidyltransferase</keyword>
<sequence length="296" mass="33651">NNRLVKHLDKGKALHEGQAGFRVGRGYVDNIYTLNELMQGRLKEGKETYAFFLDVQKAYHSMWRNGLWFKLWEFGVRGKMWRVIKKMYEYSKSAVLLDGEWSEAFDVEQGVAQGCSLSPILFSVFINGLLREVEEAEIGIDLSSGGRLGGLLFADDFVGVSESKDQLQTLIDVVHAYCRKWRLKANVSKSAVMVFARESVDGAWKWGEYVLPRVSKYTYLGVDFTSTGAWDVHIKNVLDNGRRKVNQLHSVISNRDINLSARRLLLLAVVRPTLEYGGEVWEDSGSCVRVRDAERS</sequence>
<dbReference type="GO" id="GO:0003964">
    <property type="term" value="F:RNA-directed DNA polymerase activity"/>
    <property type="evidence" value="ECO:0007669"/>
    <property type="project" value="UniProtKB-KW"/>
</dbReference>
<dbReference type="PROSITE" id="PS50878">
    <property type="entry name" value="RT_POL"/>
    <property type="match status" value="1"/>
</dbReference>
<dbReference type="EMBL" id="CASHTH010002562">
    <property type="protein sequence ID" value="CAI8031763.1"/>
    <property type="molecule type" value="Genomic_DNA"/>
</dbReference>
<feature type="domain" description="Reverse transcriptase" evidence="1">
    <location>
        <begin position="1"/>
        <end position="224"/>
    </location>
</feature>
<organism evidence="2 3">
    <name type="scientific">Geodia barretti</name>
    <name type="common">Barrett's horny sponge</name>
    <dbReference type="NCBI Taxonomy" id="519541"/>
    <lineage>
        <taxon>Eukaryota</taxon>
        <taxon>Metazoa</taxon>
        <taxon>Porifera</taxon>
        <taxon>Demospongiae</taxon>
        <taxon>Heteroscleromorpha</taxon>
        <taxon>Tetractinellida</taxon>
        <taxon>Astrophorina</taxon>
        <taxon>Geodiidae</taxon>
        <taxon>Geodia</taxon>
    </lineage>
</organism>
<feature type="non-terminal residue" evidence="2">
    <location>
        <position position="1"/>
    </location>
</feature>
<name>A0AA35WS37_GEOBA</name>
<dbReference type="CDD" id="cd01650">
    <property type="entry name" value="RT_nLTR_like"/>
    <property type="match status" value="1"/>
</dbReference>
<evidence type="ECO:0000313" key="3">
    <source>
        <dbReference type="Proteomes" id="UP001174909"/>
    </source>
</evidence>
<proteinExistence type="predicted"/>
<accession>A0AA35WS37</accession>
<keyword evidence="2" id="KW-0808">Transferase</keyword>
<dbReference type="PANTHER" id="PTHR47027:SF20">
    <property type="entry name" value="REVERSE TRANSCRIPTASE-LIKE PROTEIN WITH RNA-DIRECTED DNA POLYMERASE DOMAIN"/>
    <property type="match status" value="1"/>
</dbReference>
<comment type="caution">
    <text evidence="2">The sequence shown here is derived from an EMBL/GenBank/DDBJ whole genome shotgun (WGS) entry which is preliminary data.</text>
</comment>
<dbReference type="Proteomes" id="UP001174909">
    <property type="component" value="Unassembled WGS sequence"/>
</dbReference>
<evidence type="ECO:0000259" key="1">
    <source>
        <dbReference type="PROSITE" id="PS50878"/>
    </source>
</evidence>